<gene>
    <name evidence="16" type="primary">dusB</name>
    <name evidence="16" type="ORF">KCX82_14690</name>
</gene>
<evidence type="ECO:0000256" key="9">
    <source>
        <dbReference type="ARBA" id="ARBA00023002"/>
    </source>
</evidence>
<keyword evidence="5 12" id="KW-0288">FMN</keyword>
<evidence type="ECO:0000256" key="13">
    <source>
        <dbReference type="PIRSR" id="PIRSR006621-1"/>
    </source>
</evidence>
<evidence type="ECO:0000256" key="6">
    <source>
        <dbReference type="ARBA" id="ARBA00022694"/>
    </source>
</evidence>
<keyword evidence="6 12" id="KW-0819">tRNA processing</keyword>
<sequence>MEIGNVKLENPFFLAPLAGITDAPFRRICREQGAGLVYSEMVSVKGLYYNDKATERLLNIYDEEKPVAYQIFGSEPEFISYGAKALARRENCILDINMGCPVPKVVKNGEGSALLKDPLLIEKIVKTAVAEAEKPVTAKIRIGWDSRSINAVEIAKAIEAAGASAIGVHGRTREQYYSGHADWNVIKQVKEAVSIPVIGNGDIFRGEDAIRMMKETGCDFVMIARGAMGNPWIFRDAVALWKGQALPPPPTIQEKVSVIRKQLDLLLAEKGEYAAVREMRKHVGWYLKGFPGSAEIRRKVNSIDKAEILREVISELDANL</sequence>
<dbReference type="InterPro" id="IPR035587">
    <property type="entry name" value="DUS-like_FMN-bd"/>
</dbReference>
<dbReference type="AlphaFoldDB" id="A0A8J7W2B9"/>
<reference evidence="16" key="1">
    <citation type="submission" date="2021-04" db="EMBL/GenBank/DDBJ databases">
        <title>Sinoanaerobacter chloroacetimidivorans sp. nov., an obligate anaerobic bacterium isolated from anaerobic sludge.</title>
        <authorList>
            <person name="Bao Y."/>
        </authorList>
    </citation>
    <scope>NUCLEOTIDE SEQUENCE</scope>
    <source>
        <strain evidence="16">BAD-6</strain>
    </source>
</reference>
<evidence type="ECO:0000256" key="4">
    <source>
        <dbReference type="ARBA" id="ARBA00022630"/>
    </source>
</evidence>
<evidence type="ECO:0000256" key="7">
    <source>
        <dbReference type="ARBA" id="ARBA00022857"/>
    </source>
</evidence>
<dbReference type="Proteomes" id="UP000675664">
    <property type="component" value="Unassembled WGS sequence"/>
</dbReference>
<evidence type="ECO:0000256" key="1">
    <source>
        <dbReference type="ARBA" id="ARBA00001917"/>
    </source>
</evidence>
<evidence type="ECO:0000256" key="8">
    <source>
        <dbReference type="ARBA" id="ARBA00022884"/>
    </source>
</evidence>
<feature type="binding site" evidence="14">
    <location>
        <position position="139"/>
    </location>
    <ligand>
        <name>FMN</name>
        <dbReference type="ChEBI" id="CHEBI:58210"/>
    </ligand>
</feature>
<evidence type="ECO:0000259" key="15">
    <source>
        <dbReference type="Pfam" id="PF01207"/>
    </source>
</evidence>
<keyword evidence="3" id="KW-0820">tRNA-binding</keyword>
<comment type="catalytic activity">
    <reaction evidence="10">
        <text>a 5,6-dihydrouridine in tRNA + NADP(+) = a uridine in tRNA + NADPH + H(+)</text>
        <dbReference type="Rhea" id="RHEA:23624"/>
        <dbReference type="Rhea" id="RHEA-COMP:13339"/>
        <dbReference type="Rhea" id="RHEA-COMP:13887"/>
        <dbReference type="ChEBI" id="CHEBI:15378"/>
        <dbReference type="ChEBI" id="CHEBI:57783"/>
        <dbReference type="ChEBI" id="CHEBI:58349"/>
        <dbReference type="ChEBI" id="CHEBI:65315"/>
        <dbReference type="ChEBI" id="CHEBI:74443"/>
    </reaction>
</comment>
<dbReference type="PANTHER" id="PTHR45846:SF1">
    <property type="entry name" value="TRNA-DIHYDROURIDINE(47) SYNTHASE [NAD(P)(+)]-LIKE"/>
    <property type="match status" value="1"/>
</dbReference>
<evidence type="ECO:0000256" key="10">
    <source>
        <dbReference type="ARBA" id="ARBA00048205"/>
    </source>
</evidence>
<evidence type="ECO:0000256" key="5">
    <source>
        <dbReference type="ARBA" id="ARBA00022643"/>
    </source>
</evidence>
<dbReference type="InterPro" id="IPR024036">
    <property type="entry name" value="tRNA-dHydroUridine_Synthase_C"/>
</dbReference>
<dbReference type="InterPro" id="IPR018517">
    <property type="entry name" value="tRNA_hU_synthase_CS"/>
</dbReference>
<dbReference type="PROSITE" id="PS01136">
    <property type="entry name" value="UPF0034"/>
    <property type="match status" value="1"/>
</dbReference>
<accession>A0A8J7W2B9</accession>
<dbReference type="Gene3D" id="3.20.20.70">
    <property type="entry name" value="Aldolase class I"/>
    <property type="match status" value="1"/>
</dbReference>
<evidence type="ECO:0000313" key="16">
    <source>
        <dbReference type="EMBL" id="MBR0599134.1"/>
    </source>
</evidence>
<keyword evidence="8" id="KW-0694">RNA-binding</keyword>
<feature type="domain" description="DUS-like FMN-binding" evidence="15">
    <location>
        <begin position="14"/>
        <end position="306"/>
    </location>
</feature>
<feature type="binding site" evidence="14">
    <location>
        <begin position="224"/>
        <end position="225"/>
    </location>
    <ligand>
        <name>FMN</name>
        <dbReference type="ChEBI" id="CHEBI:58210"/>
    </ligand>
</feature>
<proteinExistence type="inferred from homology"/>
<dbReference type="PIRSF" id="PIRSF006621">
    <property type="entry name" value="Dus"/>
    <property type="match status" value="1"/>
</dbReference>
<protein>
    <recommendedName>
        <fullName evidence="12">tRNA-dihydrouridine synthase</fullName>
        <ecNumber evidence="12">1.3.1.-</ecNumber>
    </recommendedName>
</protein>
<dbReference type="GO" id="GO:0017150">
    <property type="term" value="F:tRNA dihydrouridine synthase activity"/>
    <property type="evidence" value="ECO:0007669"/>
    <property type="project" value="InterPro"/>
</dbReference>
<evidence type="ECO:0000313" key="17">
    <source>
        <dbReference type="Proteomes" id="UP000675664"/>
    </source>
</evidence>
<name>A0A8J7W2B9_9FIRM</name>
<dbReference type="NCBIfam" id="TIGR00737">
    <property type="entry name" value="nifR3_yhdG"/>
    <property type="match status" value="1"/>
</dbReference>
<dbReference type="InterPro" id="IPR004652">
    <property type="entry name" value="DusB-like"/>
</dbReference>
<comment type="cofactor">
    <cofactor evidence="1 12 14">
        <name>FMN</name>
        <dbReference type="ChEBI" id="CHEBI:58210"/>
    </cofactor>
</comment>
<dbReference type="RefSeq" id="WP_227019266.1">
    <property type="nucleotide sequence ID" value="NZ_JAGSND010000010.1"/>
</dbReference>
<feature type="binding site" evidence="14">
    <location>
        <position position="70"/>
    </location>
    <ligand>
        <name>FMN</name>
        <dbReference type="ChEBI" id="CHEBI:58210"/>
    </ligand>
</feature>
<dbReference type="EMBL" id="JAGSND010000010">
    <property type="protein sequence ID" value="MBR0599134.1"/>
    <property type="molecule type" value="Genomic_DNA"/>
</dbReference>
<keyword evidence="14" id="KW-0547">Nucleotide-binding</keyword>
<evidence type="ECO:0000256" key="14">
    <source>
        <dbReference type="PIRSR" id="PIRSR006621-2"/>
    </source>
</evidence>
<reference evidence="16" key="2">
    <citation type="submission" date="2021-04" db="EMBL/GenBank/DDBJ databases">
        <authorList>
            <person name="Liu J."/>
        </authorList>
    </citation>
    <scope>NUCLEOTIDE SEQUENCE</scope>
    <source>
        <strain evidence="16">BAD-6</strain>
    </source>
</reference>
<dbReference type="PANTHER" id="PTHR45846">
    <property type="entry name" value="TRNA-DIHYDROURIDINE(47) SYNTHASE [NAD(P)(+)]-LIKE"/>
    <property type="match status" value="1"/>
</dbReference>
<organism evidence="16 17">
    <name type="scientific">Sinanaerobacter chloroacetimidivorans</name>
    <dbReference type="NCBI Taxonomy" id="2818044"/>
    <lineage>
        <taxon>Bacteria</taxon>
        <taxon>Bacillati</taxon>
        <taxon>Bacillota</taxon>
        <taxon>Clostridia</taxon>
        <taxon>Peptostreptococcales</taxon>
        <taxon>Anaerovoracaceae</taxon>
        <taxon>Sinanaerobacter</taxon>
    </lineage>
</organism>
<evidence type="ECO:0000256" key="2">
    <source>
        <dbReference type="ARBA" id="ARBA00002790"/>
    </source>
</evidence>
<feature type="binding site" evidence="14">
    <location>
        <position position="169"/>
    </location>
    <ligand>
        <name>FMN</name>
        <dbReference type="ChEBI" id="CHEBI:58210"/>
    </ligand>
</feature>
<dbReference type="InterPro" id="IPR001269">
    <property type="entry name" value="DUS_fam"/>
</dbReference>
<evidence type="ECO:0000256" key="3">
    <source>
        <dbReference type="ARBA" id="ARBA00022555"/>
    </source>
</evidence>
<dbReference type="CDD" id="cd02801">
    <property type="entry name" value="DUS_like_FMN"/>
    <property type="match status" value="1"/>
</dbReference>
<evidence type="ECO:0000256" key="11">
    <source>
        <dbReference type="ARBA" id="ARBA00048802"/>
    </source>
</evidence>
<comment type="caution">
    <text evidence="16">The sequence shown here is derived from an EMBL/GenBank/DDBJ whole genome shotgun (WGS) entry which is preliminary data.</text>
</comment>
<keyword evidence="17" id="KW-1185">Reference proteome</keyword>
<dbReference type="EC" id="1.3.1.-" evidence="12"/>
<dbReference type="GO" id="GO:0050660">
    <property type="term" value="F:flavin adenine dinucleotide binding"/>
    <property type="evidence" value="ECO:0007669"/>
    <property type="project" value="InterPro"/>
</dbReference>
<dbReference type="Gene3D" id="1.10.1200.80">
    <property type="entry name" value="Putative flavin oxidoreducatase, domain 2"/>
    <property type="match status" value="1"/>
</dbReference>
<dbReference type="GO" id="GO:0000049">
    <property type="term" value="F:tRNA binding"/>
    <property type="evidence" value="ECO:0007669"/>
    <property type="project" value="UniProtKB-KW"/>
</dbReference>
<keyword evidence="7" id="KW-0521">NADP</keyword>
<comment type="catalytic activity">
    <reaction evidence="11">
        <text>a 5,6-dihydrouridine in tRNA + NAD(+) = a uridine in tRNA + NADH + H(+)</text>
        <dbReference type="Rhea" id="RHEA:54452"/>
        <dbReference type="Rhea" id="RHEA-COMP:13339"/>
        <dbReference type="Rhea" id="RHEA-COMP:13887"/>
        <dbReference type="ChEBI" id="CHEBI:15378"/>
        <dbReference type="ChEBI" id="CHEBI:57540"/>
        <dbReference type="ChEBI" id="CHEBI:57945"/>
        <dbReference type="ChEBI" id="CHEBI:65315"/>
        <dbReference type="ChEBI" id="CHEBI:74443"/>
    </reaction>
</comment>
<comment type="similarity">
    <text evidence="12">Belongs to the dus family.</text>
</comment>
<evidence type="ECO:0000256" key="12">
    <source>
        <dbReference type="PIRNR" id="PIRNR006621"/>
    </source>
</evidence>
<dbReference type="Pfam" id="PF01207">
    <property type="entry name" value="Dus"/>
    <property type="match status" value="1"/>
</dbReference>
<dbReference type="SUPFAM" id="SSF51395">
    <property type="entry name" value="FMN-linked oxidoreductases"/>
    <property type="match status" value="1"/>
</dbReference>
<keyword evidence="9 12" id="KW-0560">Oxidoreductase</keyword>
<feature type="active site" description="Proton donor" evidence="13">
    <location>
        <position position="100"/>
    </location>
</feature>
<dbReference type="InterPro" id="IPR013785">
    <property type="entry name" value="Aldolase_TIM"/>
</dbReference>
<comment type="function">
    <text evidence="2 12">Catalyzes the synthesis of 5,6-dihydrouridine (D), a modified base found in the D-loop of most tRNAs, via the reduction of the C5-C6 double bond in target uridines.</text>
</comment>
<keyword evidence="4 12" id="KW-0285">Flavoprotein</keyword>